<reference evidence="2" key="2">
    <citation type="submission" date="2020-11" db="EMBL/GenBank/DDBJ databases">
        <authorList>
            <person name="McCartney M.A."/>
            <person name="Auch B."/>
            <person name="Kono T."/>
            <person name="Mallez S."/>
            <person name="Becker A."/>
            <person name="Gohl D.M."/>
            <person name="Silverstein K.A.T."/>
            <person name="Koren S."/>
            <person name="Bechman K.B."/>
            <person name="Herman A."/>
            <person name="Abrahante J.E."/>
            <person name="Garbe J."/>
        </authorList>
    </citation>
    <scope>NUCLEOTIDE SEQUENCE</scope>
    <source>
        <strain evidence="2">Duluth1</strain>
        <tissue evidence="2">Whole animal</tissue>
    </source>
</reference>
<dbReference type="Proteomes" id="UP000828390">
    <property type="component" value="Unassembled WGS sequence"/>
</dbReference>
<proteinExistence type="predicted"/>
<comment type="caution">
    <text evidence="2">The sequence shown here is derived from an EMBL/GenBank/DDBJ whole genome shotgun (WGS) entry which is preliminary data.</text>
</comment>
<feature type="signal peptide" evidence="1">
    <location>
        <begin position="1"/>
        <end position="21"/>
    </location>
</feature>
<sequence>MLLRSPVIFLSISMTLAPSWSPPPIAEVAIIEDTDVEVAYVTEDAGVTLTFTEVDDATEKVVEGDDVIEAADVTGVSFTEVTEDVERVEDTDVRETADVIYIYKVVKKKIKINSIFNQI</sequence>
<dbReference type="EMBL" id="JAIWYP010000015">
    <property type="protein sequence ID" value="KAH3701003.1"/>
    <property type="molecule type" value="Genomic_DNA"/>
</dbReference>
<dbReference type="AlphaFoldDB" id="A0A9D3YLF8"/>
<organism evidence="2 3">
    <name type="scientific">Dreissena polymorpha</name>
    <name type="common">Zebra mussel</name>
    <name type="synonym">Mytilus polymorpha</name>
    <dbReference type="NCBI Taxonomy" id="45954"/>
    <lineage>
        <taxon>Eukaryota</taxon>
        <taxon>Metazoa</taxon>
        <taxon>Spiralia</taxon>
        <taxon>Lophotrochozoa</taxon>
        <taxon>Mollusca</taxon>
        <taxon>Bivalvia</taxon>
        <taxon>Autobranchia</taxon>
        <taxon>Heteroconchia</taxon>
        <taxon>Euheterodonta</taxon>
        <taxon>Imparidentia</taxon>
        <taxon>Neoheterodontei</taxon>
        <taxon>Myida</taxon>
        <taxon>Dreissenoidea</taxon>
        <taxon>Dreissenidae</taxon>
        <taxon>Dreissena</taxon>
    </lineage>
</organism>
<gene>
    <name evidence="2" type="ORF">DPMN_075986</name>
</gene>
<evidence type="ECO:0000313" key="3">
    <source>
        <dbReference type="Proteomes" id="UP000828390"/>
    </source>
</evidence>
<feature type="chain" id="PRO_5038756911" evidence="1">
    <location>
        <begin position="22"/>
        <end position="119"/>
    </location>
</feature>
<protein>
    <submittedName>
        <fullName evidence="2">Uncharacterized protein</fullName>
    </submittedName>
</protein>
<reference evidence="2" key="1">
    <citation type="journal article" date="2019" name="bioRxiv">
        <title>The Genome of the Zebra Mussel, Dreissena polymorpha: A Resource for Invasive Species Research.</title>
        <authorList>
            <person name="McCartney M.A."/>
            <person name="Auch B."/>
            <person name="Kono T."/>
            <person name="Mallez S."/>
            <person name="Zhang Y."/>
            <person name="Obille A."/>
            <person name="Becker A."/>
            <person name="Abrahante J.E."/>
            <person name="Garbe J."/>
            <person name="Badalamenti J.P."/>
            <person name="Herman A."/>
            <person name="Mangelson H."/>
            <person name="Liachko I."/>
            <person name="Sullivan S."/>
            <person name="Sone E.D."/>
            <person name="Koren S."/>
            <person name="Silverstein K.A.T."/>
            <person name="Beckman K.B."/>
            <person name="Gohl D.M."/>
        </authorList>
    </citation>
    <scope>NUCLEOTIDE SEQUENCE</scope>
    <source>
        <strain evidence="2">Duluth1</strain>
        <tissue evidence="2">Whole animal</tissue>
    </source>
</reference>
<name>A0A9D3YLF8_DREPO</name>
<accession>A0A9D3YLF8</accession>
<evidence type="ECO:0000313" key="2">
    <source>
        <dbReference type="EMBL" id="KAH3701003.1"/>
    </source>
</evidence>
<keyword evidence="1" id="KW-0732">Signal</keyword>
<keyword evidence="3" id="KW-1185">Reference proteome</keyword>
<evidence type="ECO:0000256" key="1">
    <source>
        <dbReference type="SAM" id="SignalP"/>
    </source>
</evidence>